<name>A0A0E9VSF9_ANGAN</name>
<proteinExistence type="predicted"/>
<dbReference type="AlphaFoldDB" id="A0A0E9VSF9"/>
<sequence length="58" mass="6670">MLKRERAFLKLLSPNWKHRIIYNVASLRFSFIETKGPSPNHGKQPKIKGCPDTIGHIV</sequence>
<dbReference type="EMBL" id="GBXM01027610">
    <property type="protein sequence ID" value="JAH80967.1"/>
    <property type="molecule type" value="Transcribed_RNA"/>
</dbReference>
<protein>
    <submittedName>
        <fullName evidence="2">Uncharacterized protein</fullName>
    </submittedName>
</protein>
<reference evidence="2" key="2">
    <citation type="journal article" date="2015" name="Fish Shellfish Immunol.">
        <title>Early steps in the European eel (Anguilla anguilla)-Vibrio vulnificus interaction in the gills: Role of the RtxA13 toxin.</title>
        <authorList>
            <person name="Callol A."/>
            <person name="Pajuelo D."/>
            <person name="Ebbesson L."/>
            <person name="Teles M."/>
            <person name="MacKenzie S."/>
            <person name="Amaro C."/>
        </authorList>
    </citation>
    <scope>NUCLEOTIDE SEQUENCE</scope>
</reference>
<reference evidence="2" key="1">
    <citation type="submission" date="2014-11" db="EMBL/GenBank/DDBJ databases">
        <authorList>
            <person name="Amaro Gonzalez C."/>
        </authorList>
    </citation>
    <scope>NUCLEOTIDE SEQUENCE</scope>
</reference>
<feature type="region of interest" description="Disordered" evidence="1">
    <location>
        <begin position="35"/>
        <end position="58"/>
    </location>
</feature>
<evidence type="ECO:0000256" key="1">
    <source>
        <dbReference type="SAM" id="MobiDB-lite"/>
    </source>
</evidence>
<organism evidence="2">
    <name type="scientific">Anguilla anguilla</name>
    <name type="common">European freshwater eel</name>
    <name type="synonym">Muraena anguilla</name>
    <dbReference type="NCBI Taxonomy" id="7936"/>
    <lineage>
        <taxon>Eukaryota</taxon>
        <taxon>Metazoa</taxon>
        <taxon>Chordata</taxon>
        <taxon>Craniata</taxon>
        <taxon>Vertebrata</taxon>
        <taxon>Euteleostomi</taxon>
        <taxon>Actinopterygii</taxon>
        <taxon>Neopterygii</taxon>
        <taxon>Teleostei</taxon>
        <taxon>Anguilliformes</taxon>
        <taxon>Anguillidae</taxon>
        <taxon>Anguilla</taxon>
    </lineage>
</organism>
<evidence type="ECO:0000313" key="2">
    <source>
        <dbReference type="EMBL" id="JAH80967.1"/>
    </source>
</evidence>
<accession>A0A0E9VSF9</accession>